<dbReference type="GO" id="GO:0016491">
    <property type="term" value="F:oxidoreductase activity"/>
    <property type="evidence" value="ECO:0007669"/>
    <property type="project" value="UniProtKB-KW"/>
</dbReference>
<dbReference type="Gene3D" id="3.40.50.720">
    <property type="entry name" value="NAD(P)-binding Rossmann-like Domain"/>
    <property type="match status" value="1"/>
</dbReference>
<comment type="caution">
    <text evidence="4">The sequence shown here is derived from an EMBL/GenBank/DDBJ whole genome shotgun (WGS) entry which is preliminary data.</text>
</comment>
<reference evidence="4 5" key="2">
    <citation type="submission" date="2019-01" db="EMBL/GenBank/DDBJ databases">
        <authorList>
            <person name="Li Y."/>
        </authorList>
    </citation>
    <scope>NUCLEOTIDE SEQUENCE [LARGE SCALE GENOMIC DNA]</scope>
    <source>
        <strain evidence="4 5">D19-10-3-21</strain>
    </source>
</reference>
<evidence type="ECO:0000259" key="3">
    <source>
        <dbReference type="SMART" id="SM00822"/>
    </source>
</evidence>
<dbReference type="PRINTS" id="PR00081">
    <property type="entry name" value="GDHRDH"/>
</dbReference>
<gene>
    <name evidence="4" type="ORF">D2T31_17415</name>
</gene>
<reference evidence="4 5" key="1">
    <citation type="submission" date="2019-01" db="EMBL/GenBank/DDBJ databases">
        <title>Sinorhodobacter populi sp. nov. isolated from the symptomatic bark tissue of Populus euramericana canker.</title>
        <authorList>
            <person name="Xu G."/>
        </authorList>
    </citation>
    <scope>NUCLEOTIDE SEQUENCE [LARGE SCALE GENOMIC DNA]</scope>
    <source>
        <strain evidence="4 5">D19-10-3-21</strain>
    </source>
</reference>
<sequence length="247" mass="25386">MTFTDKLALVTGGSSGIGLAIARELAQQGAKVIITGRDPQKLDRAARKIGSGVSAHVVDVAKVADIERLFEAIRSEHGRLDIVVPNAGGTKPAILGSITEQHVDETLATNVKGVLFTVQGALPLMQGGGSIVVIGSASSISPPVGMGVYGAAKAAVRNLVRCWIQEIRGSGVRINVVSPGPTRTPGLDAFVRADQAEAVFASMAEQSTVGRIGEPEDIARAVAFLASDAAGNINGVELFVDGGITQI</sequence>
<dbReference type="Proteomes" id="UP000285295">
    <property type="component" value="Unassembled WGS sequence"/>
</dbReference>
<dbReference type="RefSeq" id="WP_128238314.1">
    <property type="nucleotide sequence ID" value="NZ_SAUX01000023.1"/>
</dbReference>
<evidence type="ECO:0000256" key="2">
    <source>
        <dbReference type="ARBA" id="ARBA00023002"/>
    </source>
</evidence>
<dbReference type="PANTHER" id="PTHR43639">
    <property type="entry name" value="OXIDOREDUCTASE, SHORT-CHAIN DEHYDROGENASE/REDUCTASE FAMILY (AFU_ORTHOLOGUE AFUA_5G02870)"/>
    <property type="match status" value="1"/>
</dbReference>
<evidence type="ECO:0000313" key="4">
    <source>
        <dbReference type="EMBL" id="RWR27241.1"/>
    </source>
</evidence>
<organism evidence="4 5">
    <name type="scientific">Paenirhodobacter populi</name>
    <dbReference type="NCBI Taxonomy" id="2306993"/>
    <lineage>
        <taxon>Bacteria</taxon>
        <taxon>Pseudomonadati</taxon>
        <taxon>Pseudomonadota</taxon>
        <taxon>Alphaproteobacteria</taxon>
        <taxon>Rhodobacterales</taxon>
        <taxon>Rhodobacter group</taxon>
        <taxon>Paenirhodobacter</taxon>
    </lineage>
</organism>
<dbReference type="FunFam" id="3.40.50.720:FF:000084">
    <property type="entry name" value="Short-chain dehydrogenase reductase"/>
    <property type="match status" value="1"/>
</dbReference>
<comment type="similarity">
    <text evidence="1">Belongs to the short-chain dehydrogenases/reductases (SDR) family.</text>
</comment>
<dbReference type="CDD" id="cd05233">
    <property type="entry name" value="SDR_c"/>
    <property type="match status" value="1"/>
</dbReference>
<dbReference type="OrthoDB" id="9780084at2"/>
<dbReference type="SMART" id="SM00822">
    <property type="entry name" value="PKS_KR"/>
    <property type="match status" value="1"/>
</dbReference>
<accession>A0A443K392</accession>
<proteinExistence type="inferred from homology"/>
<keyword evidence="2" id="KW-0560">Oxidoreductase</keyword>
<dbReference type="InterPro" id="IPR057326">
    <property type="entry name" value="KR_dom"/>
</dbReference>
<dbReference type="AlphaFoldDB" id="A0A443K392"/>
<dbReference type="Pfam" id="PF13561">
    <property type="entry name" value="adh_short_C2"/>
    <property type="match status" value="1"/>
</dbReference>
<dbReference type="EMBL" id="SAUX01000023">
    <property type="protein sequence ID" value="RWR27241.1"/>
    <property type="molecule type" value="Genomic_DNA"/>
</dbReference>
<feature type="domain" description="Ketoreductase" evidence="3">
    <location>
        <begin position="6"/>
        <end position="182"/>
    </location>
</feature>
<evidence type="ECO:0000256" key="1">
    <source>
        <dbReference type="ARBA" id="ARBA00006484"/>
    </source>
</evidence>
<dbReference type="InterPro" id="IPR002347">
    <property type="entry name" value="SDR_fam"/>
</dbReference>
<dbReference type="InterPro" id="IPR036291">
    <property type="entry name" value="NAD(P)-bd_dom_sf"/>
</dbReference>
<dbReference type="PANTHER" id="PTHR43639:SF1">
    <property type="entry name" value="SHORT-CHAIN DEHYDROGENASE_REDUCTASE FAMILY PROTEIN"/>
    <property type="match status" value="1"/>
</dbReference>
<evidence type="ECO:0000313" key="5">
    <source>
        <dbReference type="Proteomes" id="UP000285295"/>
    </source>
</evidence>
<protein>
    <submittedName>
        <fullName evidence="4">SDR family oxidoreductase</fullName>
    </submittedName>
</protein>
<dbReference type="SUPFAM" id="SSF51735">
    <property type="entry name" value="NAD(P)-binding Rossmann-fold domains"/>
    <property type="match status" value="1"/>
</dbReference>
<name>A0A443K392_9RHOB</name>